<keyword evidence="4" id="KW-0597">Phosphoprotein</keyword>
<dbReference type="CDD" id="cd00082">
    <property type="entry name" value="HisKA"/>
    <property type="match status" value="1"/>
</dbReference>
<dbReference type="SUPFAM" id="SSF55874">
    <property type="entry name" value="ATPase domain of HSP90 chaperone/DNA topoisomerase II/histidine kinase"/>
    <property type="match status" value="1"/>
</dbReference>
<dbReference type="PROSITE" id="PS50112">
    <property type="entry name" value="PAS"/>
    <property type="match status" value="1"/>
</dbReference>
<dbReference type="InterPro" id="IPR003661">
    <property type="entry name" value="HisK_dim/P_dom"/>
</dbReference>
<dbReference type="InterPro" id="IPR000014">
    <property type="entry name" value="PAS"/>
</dbReference>
<dbReference type="SMART" id="SM00387">
    <property type="entry name" value="HATPase_c"/>
    <property type="match status" value="1"/>
</dbReference>
<dbReference type="InterPro" id="IPR003594">
    <property type="entry name" value="HATPase_dom"/>
</dbReference>
<comment type="catalytic activity">
    <reaction evidence="1">
        <text>ATP + protein L-histidine = ADP + protein N-phospho-L-histidine.</text>
        <dbReference type="EC" id="2.7.13.3"/>
    </reaction>
</comment>
<evidence type="ECO:0000256" key="9">
    <source>
        <dbReference type="SAM" id="Coils"/>
    </source>
</evidence>
<dbReference type="PANTHER" id="PTHR45453:SF1">
    <property type="entry name" value="PHOSPHATE REGULON SENSOR PROTEIN PHOR"/>
    <property type="match status" value="1"/>
</dbReference>
<evidence type="ECO:0000259" key="12">
    <source>
        <dbReference type="PROSITE" id="PS50112"/>
    </source>
</evidence>
<dbReference type="GO" id="GO:0004721">
    <property type="term" value="F:phosphoprotein phosphatase activity"/>
    <property type="evidence" value="ECO:0007669"/>
    <property type="project" value="TreeGrafter"/>
</dbReference>
<gene>
    <name evidence="13" type="ORF">C823_03637</name>
</gene>
<feature type="transmembrane region" description="Helical" evidence="10">
    <location>
        <begin position="12"/>
        <end position="32"/>
    </location>
</feature>
<evidence type="ECO:0000256" key="10">
    <source>
        <dbReference type="SAM" id="Phobius"/>
    </source>
</evidence>
<evidence type="ECO:0000256" key="7">
    <source>
        <dbReference type="ARBA" id="ARBA00023012"/>
    </source>
</evidence>
<dbReference type="Gene3D" id="1.10.287.130">
    <property type="match status" value="1"/>
</dbReference>
<dbReference type="GO" id="GO:0005886">
    <property type="term" value="C:plasma membrane"/>
    <property type="evidence" value="ECO:0007669"/>
    <property type="project" value="TreeGrafter"/>
</dbReference>
<keyword evidence="6" id="KW-0418">Kinase</keyword>
<dbReference type="FunFam" id="1.10.287.130:FF:000001">
    <property type="entry name" value="Two-component sensor histidine kinase"/>
    <property type="match status" value="1"/>
</dbReference>
<dbReference type="InterPro" id="IPR050351">
    <property type="entry name" value="BphY/WalK/GraS-like"/>
</dbReference>
<comment type="subcellular location">
    <subcellularLocation>
        <location evidence="2">Membrane</location>
    </subcellularLocation>
</comment>
<dbReference type="EC" id="2.7.13.3" evidence="3"/>
<dbReference type="AlphaFoldDB" id="N2ABM6"/>
<dbReference type="CDD" id="cd00130">
    <property type="entry name" value="PAS"/>
    <property type="match status" value="1"/>
</dbReference>
<evidence type="ECO:0000256" key="2">
    <source>
        <dbReference type="ARBA" id="ARBA00004370"/>
    </source>
</evidence>
<dbReference type="Pfam" id="PF00512">
    <property type="entry name" value="HisKA"/>
    <property type="match status" value="1"/>
</dbReference>
<evidence type="ECO:0000256" key="6">
    <source>
        <dbReference type="ARBA" id="ARBA00022777"/>
    </source>
</evidence>
<dbReference type="Gene3D" id="3.30.565.10">
    <property type="entry name" value="Histidine kinase-like ATPase, C-terminal domain"/>
    <property type="match status" value="1"/>
</dbReference>
<dbReference type="SMART" id="SM00091">
    <property type="entry name" value="PAS"/>
    <property type="match status" value="1"/>
</dbReference>
<keyword evidence="7" id="KW-0902">Two-component regulatory system</keyword>
<feature type="domain" description="PAS" evidence="12">
    <location>
        <begin position="220"/>
        <end position="268"/>
    </location>
</feature>
<accession>N2ABM6</accession>
<dbReference type="Gene3D" id="3.30.450.20">
    <property type="entry name" value="PAS domain"/>
    <property type="match status" value="1"/>
</dbReference>
<dbReference type="InterPro" id="IPR036890">
    <property type="entry name" value="HATPase_C_sf"/>
</dbReference>
<dbReference type="PROSITE" id="PS50109">
    <property type="entry name" value="HIS_KIN"/>
    <property type="match status" value="1"/>
</dbReference>
<dbReference type="Pfam" id="PF02518">
    <property type="entry name" value="HATPase_c"/>
    <property type="match status" value="1"/>
</dbReference>
<protein>
    <recommendedName>
        <fullName evidence="3">histidine kinase</fullName>
        <ecNumber evidence="3">2.7.13.3</ecNumber>
    </recommendedName>
</protein>
<dbReference type="InterPro" id="IPR036097">
    <property type="entry name" value="HisK_dim/P_sf"/>
</dbReference>
<evidence type="ECO:0000313" key="14">
    <source>
        <dbReference type="Proteomes" id="UP000012589"/>
    </source>
</evidence>
<dbReference type="HOGENOM" id="CLU_000445_89_2_9"/>
<dbReference type="InterPro" id="IPR035965">
    <property type="entry name" value="PAS-like_dom_sf"/>
</dbReference>
<organism evidence="13 14">
    <name type="scientific">Eubacterium plexicaudatum ASF492</name>
    <dbReference type="NCBI Taxonomy" id="1235802"/>
    <lineage>
        <taxon>Bacteria</taxon>
        <taxon>Bacillati</taxon>
        <taxon>Bacillota</taxon>
        <taxon>Clostridia</taxon>
        <taxon>Eubacteriales</taxon>
        <taxon>Eubacteriaceae</taxon>
        <taxon>Eubacterium</taxon>
    </lineage>
</organism>
<keyword evidence="9" id="KW-0175">Coiled coil</keyword>
<evidence type="ECO:0000256" key="1">
    <source>
        <dbReference type="ARBA" id="ARBA00000085"/>
    </source>
</evidence>
<evidence type="ECO:0000313" key="13">
    <source>
        <dbReference type="EMBL" id="EMZ23465.1"/>
    </source>
</evidence>
<comment type="caution">
    <text evidence="13">The sequence shown here is derived from an EMBL/GenBank/DDBJ whole genome shotgun (WGS) entry which is preliminary data.</text>
</comment>
<dbReference type="InterPro" id="IPR005467">
    <property type="entry name" value="His_kinase_dom"/>
</dbReference>
<dbReference type="EMBL" id="AQFT01000107">
    <property type="protein sequence ID" value="EMZ23465.1"/>
    <property type="molecule type" value="Genomic_DNA"/>
</dbReference>
<name>N2ABM6_9FIRM</name>
<evidence type="ECO:0000256" key="5">
    <source>
        <dbReference type="ARBA" id="ARBA00022679"/>
    </source>
</evidence>
<keyword evidence="10" id="KW-0812">Transmembrane</keyword>
<evidence type="ECO:0000256" key="4">
    <source>
        <dbReference type="ARBA" id="ARBA00022553"/>
    </source>
</evidence>
<reference evidence="13 14" key="1">
    <citation type="journal article" date="2014" name="Genome Announc.">
        <title>Draft genome sequences of the altered schaedler flora, a defined bacterial community from gnotobiotic mice.</title>
        <authorList>
            <person name="Wannemuehler M.J."/>
            <person name="Overstreet A.M."/>
            <person name="Ward D.V."/>
            <person name="Phillips G.J."/>
        </authorList>
    </citation>
    <scope>NUCLEOTIDE SEQUENCE [LARGE SCALE GENOMIC DNA]</scope>
    <source>
        <strain evidence="13 14">ASF492</strain>
    </source>
</reference>
<dbReference type="CDD" id="cd00075">
    <property type="entry name" value="HATPase"/>
    <property type="match status" value="1"/>
</dbReference>
<keyword evidence="10" id="KW-1133">Transmembrane helix</keyword>
<dbReference type="PATRIC" id="fig|1235802.3.peg.3841"/>
<proteinExistence type="predicted"/>
<dbReference type="GO" id="GO:0016036">
    <property type="term" value="P:cellular response to phosphate starvation"/>
    <property type="evidence" value="ECO:0007669"/>
    <property type="project" value="TreeGrafter"/>
</dbReference>
<dbReference type="InterPro" id="IPR004358">
    <property type="entry name" value="Sig_transdc_His_kin-like_C"/>
</dbReference>
<dbReference type="PANTHER" id="PTHR45453">
    <property type="entry name" value="PHOSPHATE REGULON SENSOR PROTEIN PHOR"/>
    <property type="match status" value="1"/>
</dbReference>
<dbReference type="SUPFAM" id="SSF47384">
    <property type="entry name" value="Homodimeric domain of signal transducing histidine kinase"/>
    <property type="match status" value="1"/>
</dbReference>
<sequence length="566" mass="62486">MTKKIFRSICLVALLVFLSSLILIMGVLYGYFSDVQFEQLKIQTNLLSHSVAHEGIRYFDGLNFEPYRITWILPDGTVRYDSRSDTASMENHLERTEIREALADGYGESDRYSATLMERSFYCAKRLDDGSVLRLCATHGTIFILLLGMSQPIFLVFAIAIILSVVLAARLSNNIVKPLNELDLENPVKAAYYEELSPLLLRIASQQNQLKLKEDQLEQKQEELHTVISNMKEGMILLSSHGTILSINRTAVSLLDLSETSCTGKQLFAISSCQPLLQAADSALHGIAGEQTIPLKTGRYQLAAGPIFSNNAVSGVTLLLYDLTEKEKAEQMRREFTANVSHELKTPLHSISGYAELLKNNMVKPEDICPFADKIYTEARRMAILVEDIMNLSHLDEGAADMHFELQDLFAAASAAADSLSHEAAAAGVTIRLSGETAIINAIPQLLFGMIFNLCDNAIKYNHSGGTVLVTVRSKEDSVLLVVRDTGIGIPSEHQEHIFERFYRVDKSHSKQLGGTGLGLSIVKHAAKIHQADIRLQSTPGDGTTITVLFPKPEIKTDGMLPVSFA</sequence>
<dbReference type="eggNOG" id="COG5002">
    <property type="taxonomic scope" value="Bacteria"/>
</dbReference>
<feature type="coiled-coil region" evidence="9">
    <location>
        <begin position="203"/>
        <end position="230"/>
    </location>
</feature>
<dbReference type="Proteomes" id="UP000012589">
    <property type="component" value="Unassembled WGS sequence"/>
</dbReference>
<dbReference type="FunFam" id="3.30.565.10:FF:000006">
    <property type="entry name" value="Sensor histidine kinase WalK"/>
    <property type="match status" value="1"/>
</dbReference>
<feature type="domain" description="Histidine kinase" evidence="11">
    <location>
        <begin position="339"/>
        <end position="554"/>
    </location>
</feature>
<dbReference type="STRING" id="1235802.C823_03637"/>
<evidence type="ECO:0000259" key="11">
    <source>
        <dbReference type="PROSITE" id="PS50109"/>
    </source>
</evidence>
<keyword evidence="8 10" id="KW-0472">Membrane</keyword>
<keyword evidence="5" id="KW-0808">Transferase</keyword>
<dbReference type="PRINTS" id="PR00344">
    <property type="entry name" value="BCTRLSENSOR"/>
</dbReference>
<dbReference type="SUPFAM" id="SSF55785">
    <property type="entry name" value="PYP-like sensor domain (PAS domain)"/>
    <property type="match status" value="1"/>
</dbReference>
<evidence type="ECO:0000256" key="3">
    <source>
        <dbReference type="ARBA" id="ARBA00012438"/>
    </source>
</evidence>
<keyword evidence="14" id="KW-1185">Reference proteome</keyword>
<evidence type="ECO:0000256" key="8">
    <source>
        <dbReference type="ARBA" id="ARBA00023136"/>
    </source>
</evidence>
<dbReference type="GO" id="GO:0000155">
    <property type="term" value="F:phosphorelay sensor kinase activity"/>
    <property type="evidence" value="ECO:0007669"/>
    <property type="project" value="InterPro"/>
</dbReference>
<dbReference type="SMART" id="SM00388">
    <property type="entry name" value="HisKA"/>
    <property type="match status" value="1"/>
</dbReference>
<feature type="transmembrane region" description="Helical" evidence="10">
    <location>
        <begin position="142"/>
        <end position="169"/>
    </location>
</feature>
<dbReference type="OrthoDB" id="9813151at2"/>